<dbReference type="Proteomes" id="UP000327493">
    <property type="component" value="Chromosome 20"/>
</dbReference>
<dbReference type="EMBL" id="VOFY01000020">
    <property type="protein sequence ID" value="KAA8582305.1"/>
    <property type="molecule type" value="Genomic_DNA"/>
</dbReference>
<evidence type="ECO:0000313" key="1">
    <source>
        <dbReference type="EMBL" id="KAA8582305.1"/>
    </source>
</evidence>
<sequence>MEPPIQTEYFLSGGAMIYNERRLEEGLWATETLVTNGDDLTIGQLIALFQGGGGGSGGHLILKVKSHVAQLLLDVTHNLTLSSGTTRGVEGQDSLDGHIHGWNVEGLKHDLGHLLPVGFGVQGGLSEQGGVLLRGHTQLIVKVGDDAVLNGVLQGQDAPLALSLITYIAVLLTHTHHHTMRKLFFSVFF</sequence>
<proteinExistence type="predicted"/>
<gene>
    <name evidence="1" type="ORF">FQN60_009045</name>
</gene>
<reference evidence="1 2" key="1">
    <citation type="submission" date="2019-08" db="EMBL/GenBank/DDBJ databases">
        <title>A chromosome-level genome assembly, high-density linkage maps, and genome scans reveal the genomic architecture of hybrid incompatibilities underlying speciation via character displacement in darters (Percidae: Etheostominae).</title>
        <authorList>
            <person name="Moran R.L."/>
            <person name="Catchen J.M."/>
            <person name="Fuller R.C."/>
        </authorList>
    </citation>
    <scope>NUCLEOTIDE SEQUENCE [LARGE SCALE GENOMIC DNA]</scope>
    <source>
        <strain evidence="1">EspeVRDwgs_2016</strain>
        <tissue evidence="1">Muscle</tissue>
    </source>
</reference>
<keyword evidence="2" id="KW-1185">Reference proteome</keyword>
<evidence type="ECO:0000313" key="2">
    <source>
        <dbReference type="Proteomes" id="UP000327493"/>
    </source>
</evidence>
<accession>A0A5J5CNH9</accession>
<name>A0A5J5CNH9_9PERO</name>
<organism evidence="1 2">
    <name type="scientific">Etheostoma spectabile</name>
    <name type="common">orangethroat darter</name>
    <dbReference type="NCBI Taxonomy" id="54343"/>
    <lineage>
        <taxon>Eukaryota</taxon>
        <taxon>Metazoa</taxon>
        <taxon>Chordata</taxon>
        <taxon>Craniata</taxon>
        <taxon>Vertebrata</taxon>
        <taxon>Euteleostomi</taxon>
        <taxon>Actinopterygii</taxon>
        <taxon>Neopterygii</taxon>
        <taxon>Teleostei</taxon>
        <taxon>Neoteleostei</taxon>
        <taxon>Acanthomorphata</taxon>
        <taxon>Eupercaria</taxon>
        <taxon>Perciformes</taxon>
        <taxon>Percoidei</taxon>
        <taxon>Percidae</taxon>
        <taxon>Etheostomatinae</taxon>
        <taxon>Etheostoma</taxon>
    </lineage>
</organism>
<dbReference type="AlphaFoldDB" id="A0A5J5CNH9"/>
<protein>
    <submittedName>
        <fullName evidence="1">Uncharacterized protein</fullName>
    </submittedName>
</protein>
<comment type="caution">
    <text evidence="1">The sequence shown here is derived from an EMBL/GenBank/DDBJ whole genome shotgun (WGS) entry which is preliminary data.</text>
</comment>